<proteinExistence type="predicted"/>
<comment type="caution">
    <text evidence="3">The sequence shown here is derived from an EMBL/GenBank/DDBJ whole genome shotgun (WGS) entry which is preliminary data.</text>
</comment>
<name>A0A9P5ZD29_9AGAR</name>
<sequence>MSAPQEDSDHIEDPRGDGQLTIRIPNPKVYMARQSRWVGRRGKPRCDHCRLSNLKCDRVLPICNHCSWANLKECSYTPLPTPAHRGIPRCDRCRGFNMKCDRNLPVCNNCKEGGQGTSCNYTPKKRHKRVDNDDASPVTPTASTSKKPRQKRGVRVEQAVKIEPVDEPMTGHSFYGQNVGEAPKPSLSPPRSDNESQSDPDSSHTGRFTADFAKSTQQSLPPARPSVPLTPGSGIVAPPPPSNPRLEIIPHTFPVAHHKILIADTHIEPWHHPAFIPLPTFVCQSLYQIDSVEMPKRADFENALVHLQRSMMEAIKETALLPVDKYIKLARALQTGDASQLSGRLHTWTVIHRLCSGSDKYSVILVPRDSVFDMDAETAAGHRRRFIGDLLSGNADEDSLQVHHYDRIPVLNQIYDILTYAHRSHLPPAQMLLEVVRLRFATITWPMAELYIRLCPVCIMRSKATQHKEAKPSTASLS</sequence>
<feature type="compositionally biased region" description="Basic and acidic residues" evidence="1">
    <location>
        <begin position="7"/>
        <end position="16"/>
    </location>
</feature>
<evidence type="ECO:0000313" key="3">
    <source>
        <dbReference type="EMBL" id="KAF9484455.1"/>
    </source>
</evidence>
<gene>
    <name evidence="3" type="ORF">BDN70DRAFT_917653</name>
</gene>
<feature type="domain" description="Zn(2)-C6 fungal-type" evidence="2">
    <location>
        <begin position="45"/>
        <end position="76"/>
    </location>
</feature>
<feature type="compositionally biased region" description="Polar residues" evidence="1">
    <location>
        <begin position="189"/>
        <end position="206"/>
    </location>
</feature>
<feature type="compositionally biased region" description="Basic and acidic residues" evidence="1">
    <location>
        <begin position="154"/>
        <end position="164"/>
    </location>
</feature>
<dbReference type="InterPro" id="IPR001138">
    <property type="entry name" value="Zn2Cys6_DnaBD"/>
</dbReference>
<protein>
    <recommendedName>
        <fullName evidence="2">Zn(2)-C6 fungal-type domain-containing protein</fullName>
    </recommendedName>
</protein>
<feature type="region of interest" description="Disordered" evidence="1">
    <location>
        <begin position="121"/>
        <end position="241"/>
    </location>
</feature>
<dbReference type="SMART" id="SM00066">
    <property type="entry name" value="GAL4"/>
    <property type="match status" value="2"/>
</dbReference>
<reference evidence="3" key="1">
    <citation type="submission" date="2020-11" db="EMBL/GenBank/DDBJ databases">
        <authorList>
            <consortium name="DOE Joint Genome Institute"/>
            <person name="Ahrendt S."/>
            <person name="Riley R."/>
            <person name="Andreopoulos W."/>
            <person name="Labutti K."/>
            <person name="Pangilinan J."/>
            <person name="Ruiz-Duenas F.J."/>
            <person name="Barrasa J.M."/>
            <person name="Sanchez-Garcia M."/>
            <person name="Camarero S."/>
            <person name="Miyauchi S."/>
            <person name="Serrano A."/>
            <person name="Linde D."/>
            <person name="Babiker R."/>
            <person name="Drula E."/>
            <person name="Ayuso-Fernandez I."/>
            <person name="Pacheco R."/>
            <person name="Padilla G."/>
            <person name="Ferreira P."/>
            <person name="Barriuso J."/>
            <person name="Kellner H."/>
            <person name="Castanera R."/>
            <person name="Alfaro M."/>
            <person name="Ramirez L."/>
            <person name="Pisabarro A.G."/>
            <person name="Kuo A."/>
            <person name="Tritt A."/>
            <person name="Lipzen A."/>
            <person name="He G."/>
            <person name="Yan M."/>
            <person name="Ng V."/>
            <person name="Cullen D."/>
            <person name="Martin F."/>
            <person name="Rosso M.-N."/>
            <person name="Henrissat B."/>
            <person name="Hibbett D."/>
            <person name="Martinez A.T."/>
            <person name="Grigoriev I.V."/>
        </authorList>
    </citation>
    <scope>NUCLEOTIDE SEQUENCE</scope>
    <source>
        <strain evidence="3">CIRM-BRFM 674</strain>
    </source>
</reference>
<dbReference type="Proteomes" id="UP000807469">
    <property type="component" value="Unassembled WGS sequence"/>
</dbReference>
<dbReference type="CDD" id="cd00067">
    <property type="entry name" value="GAL4"/>
    <property type="match status" value="2"/>
</dbReference>
<dbReference type="InterPro" id="IPR036864">
    <property type="entry name" value="Zn2-C6_fun-type_DNA-bd_sf"/>
</dbReference>
<dbReference type="AlphaFoldDB" id="A0A9P5ZD29"/>
<keyword evidence="4" id="KW-1185">Reference proteome</keyword>
<dbReference type="Pfam" id="PF00172">
    <property type="entry name" value="Zn_clus"/>
    <property type="match status" value="1"/>
</dbReference>
<evidence type="ECO:0000313" key="4">
    <source>
        <dbReference type="Proteomes" id="UP000807469"/>
    </source>
</evidence>
<dbReference type="PROSITE" id="PS50048">
    <property type="entry name" value="ZN2_CY6_FUNGAL_2"/>
    <property type="match status" value="2"/>
</dbReference>
<dbReference type="Gene3D" id="4.10.240.10">
    <property type="entry name" value="Zn(2)-C6 fungal-type DNA-binding domain"/>
    <property type="match status" value="2"/>
</dbReference>
<dbReference type="GO" id="GO:0008270">
    <property type="term" value="F:zinc ion binding"/>
    <property type="evidence" value="ECO:0007669"/>
    <property type="project" value="InterPro"/>
</dbReference>
<accession>A0A9P5ZD29</accession>
<dbReference type="EMBL" id="MU155143">
    <property type="protein sequence ID" value="KAF9484455.1"/>
    <property type="molecule type" value="Genomic_DNA"/>
</dbReference>
<evidence type="ECO:0000259" key="2">
    <source>
        <dbReference type="PROSITE" id="PS50048"/>
    </source>
</evidence>
<organism evidence="3 4">
    <name type="scientific">Pholiota conissans</name>
    <dbReference type="NCBI Taxonomy" id="109636"/>
    <lineage>
        <taxon>Eukaryota</taxon>
        <taxon>Fungi</taxon>
        <taxon>Dikarya</taxon>
        <taxon>Basidiomycota</taxon>
        <taxon>Agaricomycotina</taxon>
        <taxon>Agaricomycetes</taxon>
        <taxon>Agaricomycetidae</taxon>
        <taxon>Agaricales</taxon>
        <taxon>Agaricineae</taxon>
        <taxon>Strophariaceae</taxon>
        <taxon>Pholiota</taxon>
    </lineage>
</organism>
<feature type="domain" description="Zn(2)-C6 fungal-type" evidence="2">
    <location>
        <begin position="89"/>
        <end position="121"/>
    </location>
</feature>
<dbReference type="SUPFAM" id="SSF57701">
    <property type="entry name" value="Zn2/Cys6 DNA-binding domain"/>
    <property type="match status" value="2"/>
</dbReference>
<dbReference type="OrthoDB" id="39175at2759"/>
<evidence type="ECO:0000256" key="1">
    <source>
        <dbReference type="SAM" id="MobiDB-lite"/>
    </source>
</evidence>
<feature type="region of interest" description="Disordered" evidence="1">
    <location>
        <begin position="1"/>
        <end position="20"/>
    </location>
</feature>
<dbReference type="GO" id="GO:0000981">
    <property type="term" value="F:DNA-binding transcription factor activity, RNA polymerase II-specific"/>
    <property type="evidence" value="ECO:0007669"/>
    <property type="project" value="InterPro"/>
</dbReference>